<dbReference type="Proteomes" id="UP000003494">
    <property type="component" value="Unassembled WGS sequence"/>
</dbReference>
<dbReference type="EMBL" id="ACIP02000007">
    <property type="protein sequence ID" value="EEP27266.1"/>
    <property type="molecule type" value="Genomic_DNA"/>
</dbReference>
<dbReference type="AlphaFoldDB" id="C4GE14"/>
<dbReference type="InterPro" id="IPR002560">
    <property type="entry name" value="Transposase_DDE"/>
</dbReference>
<feature type="domain" description="Transposase IS204/IS1001/IS1096/IS1165 DDE" evidence="1">
    <location>
        <begin position="189"/>
        <end position="377"/>
    </location>
</feature>
<dbReference type="HOGENOM" id="CLU_616332_0_0_9"/>
<proteinExistence type="predicted"/>
<reference evidence="2" key="1">
    <citation type="submission" date="2009-04" db="EMBL/GenBank/DDBJ databases">
        <authorList>
            <person name="Weinstock G."/>
            <person name="Sodergren E."/>
            <person name="Clifton S."/>
            <person name="Fulton L."/>
            <person name="Fulton B."/>
            <person name="Courtney L."/>
            <person name="Fronick C."/>
            <person name="Harrison M."/>
            <person name="Strong C."/>
            <person name="Farmer C."/>
            <person name="Delahaunty K."/>
            <person name="Markovic C."/>
            <person name="Hall O."/>
            <person name="Minx P."/>
            <person name="Tomlinson C."/>
            <person name="Mitreva M."/>
            <person name="Nelson J."/>
            <person name="Hou S."/>
            <person name="Wollam A."/>
            <person name="Pepin K.H."/>
            <person name="Johnson M."/>
            <person name="Bhonagiri V."/>
            <person name="Nash W.E."/>
            <person name="Warren W."/>
            <person name="Chinwalla A."/>
            <person name="Mardis E.R."/>
            <person name="Wilson R.K."/>
        </authorList>
    </citation>
    <scope>NUCLEOTIDE SEQUENCE [LARGE SCALE GENOMIC DNA]</scope>
    <source>
        <strain evidence="2">DSM 14600</strain>
    </source>
</reference>
<accession>C4GE14</accession>
<protein>
    <submittedName>
        <fullName evidence="2">Transposase</fullName>
    </submittedName>
</protein>
<sequence length="457" mass="52697">MKTENRRSALLGRKRYKRKDVSKEKTAALGIDDLFALKTSDDNHFYAVHERYFSDDKVACPACGSTKTRCSKVVKRNFKDILWDKPSGKDEEEKKFRVVDLTFYQRYLRCDGCNNSVFPEPIDFGDKGCRYTNRLSDDLADGTFRFSYKKVCDYYGVPASTASIGPIMRRRIQYRESLLLPVSTPQRLGIMEVVFFRESRPIVYALRDDGVYCLDILEDSPEETVLTFLRTLDTNEVDTVFIDPVESIRSAAATAFPGANIVVSDECLLRYARNAMLEIIHSDGKRFPVKFKDAALTMQDKHLQSDFERQQIKDGMESRPRLKSAYERHQAFMELLSGDWKTEDLEKWVDALPDDLPGFDPLVDVIDLFKQEISGYLELEEKPPDFYPTALQAVCEAFRGMPHCIFDVLRARCFLTIAYDTIEENGEKYRLGIHTTRLTQKMNEISNNIKEAREYGL</sequence>
<dbReference type="eggNOG" id="COG3464">
    <property type="taxonomic scope" value="Bacteria"/>
</dbReference>
<organism evidence="2 3">
    <name type="scientific">Shuttleworthella satelles DSM 14600</name>
    <dbReference type="NCBI Taxonomy" id="626523"/>
    <lineage>
        <taxon>Bacteria</taxon>
        <taxon>Bacillati</taxon>
        <taxon>Bacillota</taxon>
        <taxon>Clostridia</taxon>
        <taxon>Lachnospirales</taxon>
        <taxon>Lachnospiraceae</taxon>
        <taxon>Shuttleworthella</taxon>
    </lineage>
</organism>
<dbReference type="STRING" id="626523.GCWU000342_01960"/>
<dbReference type="Pfam" id="PF01610">
    <property type="entry name" value="DDE_Tnp_ISL3"/>
    <property type="match status" value="1"/>
</dbReference>
<gene>
    <name evidence="2" type="ORF">GCWU000342_01960</name>
</gene>
<evidence type="ECO:0000259" key="1">
    <source>
        <dbReference type="Pfam" id="PF01610"/>
    </source>
</evidence>
<evidence type="ECO:0000313" key="3">
    <source>
        <dbReference type="Proteomes" id="UP000003494"/>
    </source>
</evidence>
<evidence type="ECO:0000313" key="2">
    <source>
        <dbReference type="EMBL" id="EEP27266.1"/>
    </source>
</evidence>
<name>C4GE14_9FIRM</name>
<keyword evidence="3" id="KW-1185">Reference proteome</keyword>
<comment type="caution">
    <text evidence="2">The sequence shown here is derived from an EMBL/GenBank/DDBJ whole genome shotgun (WGS) entry which is preliminary data.</text>
</comment>